<dbReference type="AlphaFoldDB" id="A0A835HZU4"/>
<keyword evidence="3" id="KW-0547">Nucleotide-binding</keyword>
<feature type="non-terminal residue" evidence="7">
    <location>
        <position position="422"/>
    </location>
</feature>
<dbReference type="Pfam" id="PF00139">
    <property type="entry name" value="Lectin_legB"/>
    <property type="match status" value="1"/>
</dbReference>
<protein>
    <recommendedName>
        <fullName evidence="6">Legume lectin domain-containing protein</fullName>
    </recommendedName>
</protein>
<keyword evidence="2" id="KW-0430">Lectin</keyword>
<dbReference type="InterPro" id="IPR019825">
    <property type="entry name" value="Lectin_legB_Mn/Ca_BS"/>
</dbReference>
<keyword evidence="8" id="KW-1185">Reference proteome</keyword>
<gene>
    <name evidence="7" type="ORF">IFM89_013389</name>
</gene>
<evidence type="ECO:0000313" key="8">
    <source>
        <dbReference type="Proteomes" id="UP000631114"/>
    </source>
</evidence>
<evidence type="ECO:0000256" key="3">
    <source>
        <dbReference type="PROSITE-ProRule" id="PRU10141"/>
    </source>
</evidence>
<dbReference type="Gene3D" id="2.60.120.200">
    <property type="match status" value="1"/>
</dbReference>
<evidence type="ECO:0000256" key="5">
    <source>
        <dbReference type="SAM" id="SignalP"/>
    </source>
</evidence>
<dbReference type="PANTHER" id="PTHR32401:SF48">
    <property type="entry name" value="LEGUME LECTIN DOMAIN-CONTAINING PROTEIN"/>
    <property type="match status" value="1"/>
</dbReference>
<organism evidence="7 8">
    <name type="scientific">Coptis chinensis</name>
    <dbReference type="NCBI Taxonomy" id="261450"/>
    <lineage>
        <taxon>Eukaryota</taxon>
        <taxon>Viridiplantae</taxon>
        <taxon>Streptophyta</taxon>
        <taxon>Embryophyta</taxon>
        <taxon>Tracheophyta</taxon>
        <taxon>Spermatophyta</taxon>
        <taxon>Magnoliopsida</taxon>
        <taxon>Ranunculales</taxon>
        <taxon>Ranunculaceae</taxon>
        <taxon>Coptidoideae</taxon>
        <taxon>Coptis</taxon>
    </lineage>
</organism>
<accession>A0A835HZU4</accession>
<dbReference type="CDD" id="cd06899">
    <property type="entry name" value="lectin_legume_LecRK_Arcelin_ConA"/>
    <property type="match status" value="1"/>
</dbReference>
<keyword evidence="4" id="KW-0472">Membrane</keyword>
<evidence type="ECO:0000256" key="4">
    <source>
        <dbReference type="SAM" id="Phobius"/>
    </source>
</evidence>
<sequence length="422" mass="46328">MGSSHFIFFISFFIFFFFLSTSLSLALDNNFTLYGDASFFNDAISLTQEAQPLSSYSSSSSSPSSFPKGVGRALYTYPIRFLDPLTNSTASFSCHFAFVITPTPSQYSSGDGLIFLITSNATSVSSTSGYMGLPNHDTTGAQESFIAVEFDTSFDPRLGDTNDNHIGLDVDTVVSFASVEANSVGIDLKSGRYITSWIEYEDEKKMMSVWVSYSPFKPPDPILSVDIDLSEPVVKEFMHIGFSASNGQLGSARHLVQSWQFKTYGFHSSPTNYDRGEEDDNECSTCLADSVDFDFLYTDFHVQPRRKTSKAGDFGLGLGGGAAAFLLVSIGAVGFWFRSHRSIEGRNRTRELTRSLPTRLSLYEIKAATRGFHQSRIIGEGASGVVYEGSLKSGKEVAIKRFSQINQLGPFSDPFTNELAAN</sequence>
<dbReference type="InterPro" id="IPR011009">
    <property type="entry name" value="Kinase-like_dom_sf"/>
</dbReference>
<evidence type="ECO:0000256" key="2">
    <source>
        <dbReference type="ARBA" id="ARBA00022734"/>
    </source>
</evidence>
<proteinExistence type="inferred from homology"/>
<dbReference type="PROSITE" id="PS00107">
    <property type="entry name" value="PROTEIN_KINASE_ATP"/>
    <property type="match status" value="1"/>
</dbReference>
<dbReference type="InterPro" id="IPR013320">
    <property type="entry name" value="ConA-like_dom_sf"/>
</dbReference>
<dbReference type="Proteomes" id="UP000631114">
    <property type="component" value="Unassembled WGS sequence"/>
</dbReference>
<dbReference type="SUPFAM" id="SSF49899">
    <property type="entry name" value="Concanavalin A-like lectins/glucanases"/>
    <property type="match status" value="1"/>
</dbReference>
<comment type="similarity">
    <text evidence="1">Belongs to the leguminous lectin family.</text>
</comment>
<evidence type="ECO:0000259" key="6">
    <source>
        <dbReference type="Pfam" id="PF00139"/>
    </source>
</evidence>
<feature type="transmembrane region" description="Helical" evidence="4">
    <location>
        <begin position="314"/>
        <end position="337"/>
    </location>
</feature>
<dbReference type="OrthoDB" id="1856421at2759"/>
<reference evidence="7 8" key="1">
    <citation type="submission" date="2020-10" db="EMBL/GenBank/DDBJ databases">
        <title>The Coptis chinensis genome and diversification of protoberbering-type alkaloids.</title>
        <authorList>
            <person name="Wang B."/>
            <person name="Shu S."/>
            <person name="Song C."/>
            <person name="Liu Y."/>
        </authorList>
    </citation>
    <scope>NUCLEOTIDE SEQUENCE [LARGE SCALE GENOMIC DNA]</scope>
    <source>
        <strain evidence="7">HL-2020</strain>
        <tissue evidence="7">Leaf</tissue>
    </source>
</reference>
<dbReference type="PANTHER" id="PTHR32401">
    <property type="entry name" value="CONCANAVALIN A-LIKE LECTIN FAMILY PROTEIN"/>
    <property type="match status" value="1"/>
</dbReference>
<feature type="binding site" evidence="3">
    <location>
        <position position="400"/>
    </location>
    <ligand>
        <name>ATP</name>
        <dbReference type="ChEBI" id="CHEBI:30616"/>
    </ligand>
</feature>
<feature type="chain" id="PRO_5032443812" description="Legume lectin domain-containing protein" evidence="5">
    <location>
        <begin position="27"/>
        <end position="422"/>
    </location>
</feature>
<name>A0A835HZU4_9MAGN</name>
<feature type="signal peptide" evidence="5">
    <location>
        <begin position="1"/>
        <end position="26"/>
    </location>
</feature>
<evidence type="ECO:0000313" key="7">
    <source>
        <dbReference type="EMBL" id="KAF9609135.1"/>
    </source>
</evidence>
<dbReference type="InterPro" id="IPR017441">
    <property type="entry name" value="Protein_kinase_ATP_BS"/>
</dbReference>
<dbReference type="GO" id="GO:0005524">
    <property type="term" value="F:ATP binding"/>
    <property type="evidence" value="ECO:0007669"/>
    <property type="project" value="UniProtKB-UniRule"/>
</dbReference>
<keyword evidence="5" id="KW-0732">Signal</keyword>
<dbReference type="GO" id="GO:0030246">
    <property type="term" value="F:carbohydrate binding"/>
    <property type="evidence" value="ECO:0007669"/>
    <property type="project" value="UniProtKB-KW"/>
</dbReference>
<dbReference type="InterPro" id="IPR001220">
    <property type="entry name" value="Legume_lectin_dom"/>
</dbReference>
<keyword evidence="3" id="KW-0067">ATP-binding</keyword>
<keyword evidence="4" id="KW-1133">Transmembrane helix</keyword>
<feature type="domain" description="Legume lectin" evidence="6">
    <location>
        <begin position="27"/>
        <end position="268"/>
    </location>
</feature>
<evidence type="ECO:0000256" key="1">
    <source>
        <dbReference type="ARBA" id="ARBA00007606"/>
    </source>
</evidence>
<keyword evidence="4" id="KW-0812">Transmembrane</keyword>
<dbReference type="Gene3D" id="3.30.200.20">
    <property type="entry name" value="Phosphorylase Kinase, domain 1"/>
    <property type="match status" value="1"/>
</dbReference>
<comment type="caution">
    <text evidence="7">The sequence shown here is derived from an EMBL/GenBank/DDBJ whole genome shotgun (WGS) entry which is preliminary data.</text>
</comment>
<dbReference type="EMBL" id="JADFTS010000004">
    <property type="protein sequence ID" value="KAF9609135.1"/>
    <property type="molecule type" value="Genomic_DNA"/>
</dbReference>
<dbReference type="PROSITE" id="PS00307">
    <property type="entry name" value="LECTIN_LEGUME_BETA"/>
    <property type="match status" value="1"/>
</dbReference>
<dbReference type="InterPro" id="IPR050258">
    <property type="entry name" value="Leguminous_Lectin"/>
</dbReference>
<dbReference type="SUPFAM" id="SSF56112">
    <property type="entry name" value="Protein kinase-like (PK-like)"/>
    <property type="match status" value="1"/>
</dbReference>